<dbReference type="AlphaFoldDB" id="A0A564ZGL3"/>
<sequence length="155" mass="17421">MEMEWEEIRGLVEAMRKDLFTLKAPTQPLTALETVRTQFREAVSVFKSNPTKEGALEIMQLKEQLITLAKQTPGFNLASHAFAELSSEIEAGLKTMKDSSMLSYPIIAAWGFSPGEIPPRPPFGKGGISTKEIECCLWREQVMGTTRRYANSLFY</sequence>
<proteinExistence type="predicted"/>
<name>A0A564ZGL3_9BACT</name>
<dbReference type="Proteomes" id="UP000334340">
    <property type="component" value="Unassembled WGS sequence"/>
</dbReference>
<evidence type="ECO:0000313" key="2">
    <source>
        <dbReference type="Proteomes" id="UP000334340"/>
    </source>
</evidence>
<accession>A0A564ZGL3</accession>
<keyword evidence="2" id="KW-1185">Reference proteome</keyword>
<gene>
    <name evidence="1" type="ORF">MELA_00674</name>
</gene>
<organism evidence="1 2">
    <name type="scientific">Candidatus Methylomirabilis lanthanidiphila</name>
    <dbReference type="NCBI Taxonomy" id="2211376"/>
    <lineage>
        <taxon>Bacteria</taxon>
        <taxon>Candidatus Methylomirabilota</taxon>
        <taxon>Candidatus Methylomirabilia</taxon>
        <taxon>Candidatus Methylomirabilales</taxon>
        <taxon>Candidatus Methylomirabilaceae</taxon>
        <taxon>Candidatus Methylomirabilis</taxon>
    </lineage>
</organism>
<dbReference type="EMBL" id="CABIKM010000011">
    <property type="protein sequence ID" value="VUZ84303.1"/>
    <property type="molecule type" value="Genomic_DNA"/>
</dbReference>
<evidence type="ECO:0000313" key="1">
    <source>
        <dbReference type="EMBL" id="VUZ84303.1"/>
    </source>
</evidence>
<reference evidence="1 2" key="1">
    <citation type="submission" date="2019-07" db="EMBL/GenBank/DDBJ databases">
        <authorList>
            <person name="Cremers G."/>
        </authorList>
    </citation>
    <scope>NUCLEOTIDE SEQUENCE [LARGE SCALE GENOMIC DNA]</scope>
</reference>
<protein>
    <submittedName>
        <fullName evidence="1">Uncharacterized protein</fullName>
    </submittedName>
</protein>